<dbReference type="InterPro" id="IPR003594">
    <property type="entry name" value="HATPase_dom"/>
</dbReference>
<keyword evidence="15" id="KW-1185">Reference proteome</keyword>
<feature type="coiled-coil region" evidence="11">
    <location>
        <begin position="487"/>
        <end position="514"/>
    </location>
</feature>
<accession>A0A4R3VZS2</accession>
<dbReference type="PROSITE" id="PS50109">
    <property type="entry name" value="HIS_KIN"/>
    <property type="match status" value="1"/>
</dbReference>
<dbReference type="InterPro" id="IPR003018">
    <property type="entry name" value="GAF"/>
</dbReference>
<reference evidence="14 15" key="1">
    <citation type="submission" date="2019-03" db="EMBL/GenBank/DDBJ databases">
        <title>Genomic Encyclopedia of Type Strains, Phase IV (KMG-IV): sequencing the most valuable type-strain genomes for metagenomic binning, comparative biology and taxonomic classification.</title>
        <authorList>
            <person name="Goeker M."/>
        </authorList>
    </citation>
    <scope>NUCLEOTIDE SEQUENCE [LARGE SCALE GENOMIC DNA]</scope>
    <source>
        <strain evidence="14 15">DSM 22362</strain>
    </source>
</reference>
<dbReference type="AlphaFoldDB" id="A0A4R3VZS2"/>
<evidence type="ECO:0000256" key="5">
    <source>
        <dbReference type="ARBA" id="ARBA00022553"/>
    </source>
</evidence>
<protein>
    <recommendedName>
        <fullName evidence="3">histidine kinase</fullName>
        <ecNumber evidence="3">2.7.13.3</ecNumber>
    </recommendedName>
</protein>
<evidence type="ECO:0000256" key="3">
    <source>
        <dbReference type="ARBA" id="ARBA00012438"/>
    </source>
</evidence>
<dbReference type="PRINTS" id="PR00344">
    <property type="entry name" value="BCTRLSENSOR"/>
</dbReference>
<dbReference type="Pfam" id="PF00360">
    <property type="entry name" value="PHY"/>
    <property type="match status" value="1"/>
</dbReference>
<keyword evidence="10" id="KW-0675">Receptor</keyword>
<dbReference type="EC" id="2.7.13.3" evidence="3"/>
<evidence type="ECO:0000256" key="2">
    <source>
        <dbReference type="ARBA" id="ARBA00006402"/>
    </source>
</evidence>
<keyword evidence="7" id="KW-0808">Transferase</keyword>
<dbReference type="Gene3D" id="3.30.450.270">
    <property type="match status" value="1"/>
</dbReference>
<dbReference type="SUPFAM" id="SSF55781">
    <property type="entry name" value="GAF domain-like"/>
    <property type="match status" value="2"/>
</dbReference>
<comment type="similarity">
    <text evidence="2">In the N-terminal section; belongs to the phytochrome family.</text>
</comment>
<evidence type="ECO:0000256" key="6">
    <source>
        <dbReference type="ARBA" id="ARBA00022606"/>
    </source>
</evidence>
<comment type="catalytic activity">
    <reaction evidence="1">
        <text>ATP + protein L-histidine = ADP + protein N-phospho-L-histidine.</text>
        <dbReference type="EC" id="2.7.13.3"/>
    </reaction>
</comment>
<evidence type="ECO:0000256" key="9">
    <source>
        <dbReference type="ARBA" id="ARBA00022991"/>
    </source>
</evidence>
<keyword evidence="9" id="KW-0157">Chromophore</keyword>
<evidence type="ECO:0000256" key="11">
    <source>
        <dbReference type="SAM" id="Coils"/>
    </source>
</evidence>
<dbReference type="CDD" id="cd00082">
    <property type="entry name" value="HisKA"/>
    <property type="match status" value="1"/>
</dbReference>
<evidence type="ECO:0000256" key="7">
    <source>
        <dbReference type="ARBA" id="ARBA00022679"/>
    </source>
</evidence>
<feature type="domain" description="Histidine kinase" evidence="13">
    <location>
        <begin position="514"/>
        <end position="726"/>
    </location>
</feature>
<dbReference type="Gene3D" id="3.30.565.10">
    <property type="entry name" value="Histidine kinase-like ATPase, C-terminal domain"/>
    <property type="match status" value="1"/>
</dbReference>
<dbReference type="InterPro" id="IPR003661">
    <property type="entry name" value="HisK_dim/P_dom"/>
</dbReference>
<evidence type="ECO:0000259" key="12">
    <source>
        <dbReference type="PROSITE" id="PS50046"/>
    </source>
</evidence>
<evidence type="ECO:0000256" key="4">
    <source>
        <dbReference type="ARBA" id="ARBA00022543"/>
    </source>
</evidence>
<evidence type="ECO:0000313" key="14">
    <source>
        <dbReference type="EMBL" id="TCV18697.1"/>
    </source>
</evidence>
<dbReference type="OrthoDB" id="9766459at2"/>
<dbReference type="GO" id="GO:0000156">
    <property type="term" value="F:phosphorelay response regulator activity"/>
    <property type="evidence" value="ECO:0007669"/>
    <property type="project" value="TreeGrafter"/>
</dbReference>
<dbReference type="SUPFAM" id="SSF55785">
    <property type="entry name" value="PYP-like sensor domain (PAS domain)"/>
    <property type="match status" value="1"/>
</dbReference>
<dbReference type="SMART" id="SM00387">
    <property type="entry name" value="HATPase_c"/>
    <property type="match status" value="1"/>
</dbReference>
<dbReference type="InterPro" id="IPR036097">
    <property type="entry name" value="HisK_dim/P_sf"/>
</dbReference>
<dbReference type="SUPFAM" id="SSF47384">
    <property type="entry name" value="Homodimeric domain of signal transducing histidine kinase"/>
    <property type="match status" value="1"/>
</dbReference>
<dbReference type="Pfam" id="PF08446">
    <property type="entry name" value="PAS_2"/>
    <property type="match status" value="1"/>
</dbReference>
<keyword evidence="6" id="KW-0716">Sensory transduction</keyword>
<dbReference type="GO" id="GO:0009881">
    <property type="term" value="F:photoreceptor activity"/>
    <property type="evidence" value="ECO:0007669"/>
    <property type="project" value="UniProtKB-KW"/>
</dbReference>
<feature type="domain" description="Phytochrome chromophore attachment site" evidence="12">
    <location>
        <begin position="135"/>
        <end position="289"/>
    </location>
</feature>
<evidence type="ECO:0000256" key="1">
    <source>
        <dbReference type="ARBA" id="ARBA00000085"/>
    </source>
</evidence>
<dbReference type="PANTHER" id="PTHR42878">
    <property type="entry name" value="TWO-COMPONENT HISTIDINE KINASE"/>
    <property type="match status" value="1"/>
</dbReference>
<dbReference type="InterPro" id="IPR035965">
    <property type="entry name" value="PAS-like_dom_sf"/>
</dbReference>
<dbReference type="InterPro" id="IPR029016">
    <property type="entry name" value="GAF-like_dom_sf"/>
</dbReference>
<dbReference type="Pfam" id="PF01590">
    <property type="entry name" value="GAF"/>
    <property type="match status" value="1"/>
</dbReference>
<keyword evidence="11" id="KW-0175">Coiled coil</keyword>
<keyword evidence="5" id="KW-0597">Phosphoprotein</keyword>
<dbReference type="GO" id="GO:0007234">
    <property type="term" value="P:osmosensory signaling via phosphorelay pathway"/>
    <property type="evidence" value="ECO:0007669"/>
    <property type="project" value="TreeGrafter"/>
</dbReference>
<dbReference type="Proteomes" id="UP000295197">
    <property type="component" value="Unassembled WGS sequence"/>
</dbReference>
<evidence type="ECO:0000256" key="10">
    <source>
        <dbReference type="ARBA" id="ARBA00023170"/>
    </source>
</evidence>
<keyword evidence="8 14" id="KW-0418">Kinase</keyword>
<dbReference type="GO" id="GO:0030295">
    <property type="term" value="F:protein kinase activator activity"/>
    <property type="evidence" value="ECO:0007669"/>
    <property type="project" value="TreeGrafter"/>
</dbReference>
<name>A0A4R3VZS2_9SPHI</name>
<dbReference type="InterPro" id="IPR013515">
    <property type="entry name" value="Phytochrome_cen-reg"/>
</dbReference>
<dbReference type="Gene3D" id="3.30.450.20">
    <property type="entry name" value="PAS domain"/>
    <property type="match status" value="1"/>
</dbReference>
<sequence>MLEISKTLNCEEEAIHLCGKVQNFGYLLVFNSLGECVAVSENCTEWLKLDIPTALSKKLEYYTNFLNQENALQINASKIFSLEDRTLSFKTQLNNENYQLTIYLNENQLFLEFEKNENIIIELSQLNDFQMIFDKNENTWQSLCDNIMKIIDFDRIMIYQFLEDSSGIVVAENVKEQGESLLGYRYPEFDIPVQARQLYLKNLSRQTPDIDAMTFDLHGISPTQIDLSKSQIRALSPIHLQYLKNFGVSASASFSIIIDNKLWGLVACQNFEPKYIPYDKRSLCVFVTHYAANKYLVQRQRIKMRQNETIKEIELGLKEKLFYSQSFQKTLGEFAHLFMHTLSSSGLIITSPDYTLRYGDTPNNSLFKKIHQEVNIQAANENIYSTFAFNLSEDEDLSKWKGVARISFNKEHDYSIYWFRKEILVEEKWAGVPEKLPIFSEAKNAYVYSPRTSFQVWKKEVNGQSEKWSKFDLEFLSRIHKLIQDSLLRQMTEVRRLNEKLIETNNQLETYTQELGHDLKNPLSTIKTSAQFMQTRKDLPVDMIVKFSKNITEAAKVINDIIDRTLASAKSSPLLFQLEVIHTESFINQIITQAMEYYKVTNMDLRLGELHPIYGEKTSLYQLFMNLINNAIKFSSQQEATILEVYSEVKADKTIYYIKDNGIGIDESEKEQVFGLFKRLTNASAYEGSGVGMSIVKRIVDRLNAEISFESNIGIGTTFKISFPNE</sequence>
<organism evidence="14 15">
    <name type="scientific">Sphingobacterium alimentarium</name>
    <dbReference type="NCBI Taxonomy" id="797292"/>
    <lineage>
        <taxon>Bacteria</taxon>
        <taxon>Pseudomonadati</taxon>
        <taxon>Bacteroidota</taxon>
        <taxon>Sphingobacteriia</taxon>
        <taxon>Sphingobacteriales</taxon>
        <taxon>Sphingobacteriaceae</taxon>
        <taxon>Sphingobacterium</taxon>
    </lineage>
</organism>
<dbReference type="GO" id="GO:0009584">
    <property type="term" value="P:detection of visible light"/>
    <property type="evidence" value="ECO:0007669"/>
    <property type="project" value="InterPro"/>
</dbReference>
<dbReference type="EMBL" id="SMBZ01000009">
    <property type="protein sequence ID" value="TCV18697.1"/>
    <property type="molecule type" value="Genomic_DNA"/>
</dbReference>
<dbReference type="InterPro" id="IPR036890">
    <property type="entry name" value="HATPase_C_sf"/>
</dbReference>
<dbReference type="PROSITE" id="PS50046">
    <property type="entry name" value="PHYTOCHROME_2"/>
    <property type="match status" value="1"/>
</dbReference>
<dbReference type="Gene3D" id="1.10.287.130">
    <property type="match status" value="1"/>
</dbReference>
<proteinExistence type="inferred from homology"/>
<dbReference type="SMART" id="SM00388">
    <property type="entry name" value="HisKA"/>
    <property type="match status" value="1"/>
</dbReference>
<dbReference type="GO" id="GO:0000155">
    <property type="term" value="F:phosphorelay sensor kinase activity"/>
    <property type="evidence" value="ECO:0007669"/>
    <property type="project" value="InterPro"/>
</dbReference>
<dbReference type="Gene3D" id="3.30.450.40">
    <property type="match status" value="1"/>
</dbReference>
<dbReference type="InterPro" id="IPR016132">
    <property type="entry name" value="Phyto_chromo_attachment"/>
</dbReference>
<keyword evidence="4" id="KW-0600">Photoreceptor protein</keyword>
<evidence type="ECO:0000259" key="13">
    <source>
        <dbReference type="PROSITE" id="PS50109"/>
    </source>
</evidence>
<dbReference type="InterPro" id="IPR005467">
    <property type="entry name" value="His_kinase_dom"/>
</dbReference>
<gene>
    <name evidence="14" type="ORF">EDC17_100922</name>
</gene>
<evidence type="ECO:0000313" key="15">
    <source>
        <dbReference type="Proteomes" id="UP000295197"/>
    </source>
</evidence>
<dbReference type="InterPro" id="IPR013654">
    <property type="entry name" value="PAS_2"/>
</dbReference>
<dbReference type="PANTHER" id="PTHR42878:SF15">
    <property type="entry name" value="BACTERIOPHYTOCHROME"/>
    <property type="match status" value="1"/>
</dbReference>
<dbReference type="InterPro" id="IPR004358">
    <property type="entry name" value="Sig_transdc_His_kin-like_C"/>
</dbReference>
<comment type="caution">
    <text evidence="14">The sequence shown here is derived from an EMBL/GenBank/DDBJ whole genome shotgun (WGS) entry which is preliminary data.</text>
</comment>
<dbReference type="GO" id="GO:0006355">
    <property type="term" value="P:regulation of DNA-templated transcription"/>
    <property type="evidence" value="ECO:0007669"/>
    <property type="project" value="InterPro"/>
</dbReference>
<dbReference type="RefSeq" id="WP_132777048.1">
    <property type="nucleotide sequence ID" value="NZ_SMBZ01000009.1"/>
</dbReference>
<dbReference type="InterPro" id="IPR050351">
    <property type="entry name" value="BphY/WalK/GraS-like"/>
</dbReference>
<dbReference type="Pfam" id="PF02518">
    <property type="entry name" value="HATPase_c"/>
    <property type="match status" value="1"/>
</dbReference>
<dbReference type="SUPFAM" id="SSF55874">
    <property type="entry name" value="ATPase domain of HSP90 chaperone/DNA topoisomerase II/histidine kinase"/>
    <property type="match status" value="1"/>
</dbReference>
<dbReference type="InterPro" id="IPR043150">
    <property type="entry name" value="Phytochrome_PHY_sf"/>
</dbReference>
<evidence type="ECO:0000256" key="8">
    <source>
        <dbReference type="ARBA" id="ARBA00022777"/>
    </source>
</evidence>